<dbReference type="EMBL" id="JAAZQQ010000007">
    <property type="protein sequence ID" value="NKX46285.1"/>
    <property type="molecule type" value="Genomic_DNA"/>
</dbReference>
<dbReference type="Pfam" id="PF07995">
    <property type="entry name" value="GSDH"/>
    <property type="match status" value="1"/>
</dbReference>
<sequence>MRPALALLAALAAAASAHAQPWPDGAPNRPDVTPAFPGQTEAPAQVTAPAPALSEVAAGLDTPWAVAVLPGGAGYLVTERGGTLRHVAPDGTVSAPLAGVPEVVARRQGGLLDLALAPDFAESRALYLTYAAPAGLMGSATAAARATLSPDLTRIEGLAEIFRQDPPAPTPGHFGSRVVPLPDGSVAITTGDRMRHAGRAQDPATGYGAVIRVMPDGSAPADGPFAGVPGALPGLLSHGHRNVQGAAVDGEGRLWVLEHGPAGGDELNLIVPGGNYGWPVASYGVNYDGRAIGDGRAAHAPDFVEPRYYWDPVIAPGGMVVYDGAMFPDWQGDILAAGLVAQAVVRLDLTDDAVTGEERLAEGVGRVRDVAVDLDGSVLFVTDEGPASRLMRLSR</sequence>
<keyword evidence="2" id="KW-0732">Signal</keyword>
<dbReference type="RefSeq" id="WP_168624677.1">
    <property type="nucleotide sequence ID" value="NZ_JAAZQQ010000007.1"/>
</dbReference>
<evidence type="ECO:0000256" key="2">
    <source>
        <dbReference type="SAM" id="SignalP"/>
    </source>
</evidence>
<dbReference type="InterPro" id="IPR012938">
    <property type="entry name" value="Glc/Sorbosone_DH"/>
</dbReference>
<name>A0A7X6K0H5_9RHOB</name>
<dbReference type="InterPro" id="IPR011042">
    <property type="entry name" value="6-blade_b-propeller_TolB-like"/>
</dbReference>
<evidence type="ECO:0000259" key="3">
    <source>
        <dbReference type="Pfam" id="PF07995"/>
    </source>
</evidence>
<proteinExistence type="predicted"/>
<dbReference type="SUPFAM" id="SSF50952">
    <property type="entry name" value="Soluble quinoprotein glucose dehydrogenase"/>
    <property type="match status" value="1"/>
</dbReference>
<dbReference type="InterPro" id="IPR011041">
    <property type="entry name" value="Quinoprot_gluc/sorb_DH_b-prop"/>
</dbReference>
<feature type="domain" description="Glucose/Sorbosone dehydrogenase" evidence="3">
    <location>
        <begin position="60"/>
        <end position="387"/>
    </location>
</feature>
<organism evidence="4 5">
    <name type="scientific">Roseicyclus persicicus</name>
    <dbReference type="NCBI Taxonomy" id="2650661"/>
    <lineage>
        <taxon>Bacteria</taxon>
        <taxon>Pseudomonadati</taxon>
        <taxon>Pseudomonadota</taxon>
        <taxon>Alphaproteobacteria</taxon>
        <taxon>Rhodobacterales</taxon>
        <taxon>Roseobacteraceae</taxon>
        <taxon>Roseicyclus</taxon>
    </lineage>
</organism>
<dbReference type="PANTHER" id="PTHR19328">
    <property type="entry name" value="HEDGEHOG-INTERACTING PROTEIN"/>
    <property type="match status" value="1"/>
</dbReference>
<comment type="caution">
    <text evidence="4">The sequence shown here is derived from an EMBL/GenBank/DDBJ whole genome shotgun (WGS) entry which is preliminary data.</text>
</comment>
<dbReference type="Gene3D" id="2.120.10.30">
    <property type="entry name" value="TolB, C-terminal domain"/>
    <property type="match status" value="1"/>
</dbReference>
<accession>A0A7X6K0H5</accession>
<feature type="region of interest" description="Disordered" evidence="1">
    <location>
        <begin position="19"/>
        <end position="45"/>
    </location>
</feature>
<feature type="chain" id="PRO_5031189216" evidence="2">
    <location>
        <begin position="20"/>
        <end position="395"/>
    </location>
</feature>
<evidence type="ECO:0000256" key="1">
    <source>
        <dbReference type="SAM" id="MobiDB-lite"/>
    </source>
</evidence>
<keyword evidence="5" id="KW-1185">Reference proteome</keyword>
<protein>
    <submittedName>
        <fullName evidence="4">PQQ-dependent sugar dehydrogenase</fullName>
    </submittedName>
</protein>
<dbReference type="AlphaFoldDB" id="A0A7X6K0H5"/>
<gene>
    <name evidence="4" type="ORF">HCU73_16955</name>
</gene>
<dbReference type="PANTHER" id="PTHR19328:SF75">
    <property type="entry name" value="ALDOSE SUGAR DEHYDROGENASE YLII"/>
    <property type="match status" value="1"/>
</dbReference>
<feature type="signal peptide" evidence="2">
    <location>
        <begin position="1"/>
        <end position="19"/>
    </location>
</feature>
<dbReference type="Proteomes" id="UP000526408">
    <property type="component" value="Unassembled WGS sequence"/>
</dbReference>
<evidence type="ECO:0000313" key="5">
    <source>
        <dbReference type="Proteomes" id="UP000526408"/>
    </source>
</evidence>
<evidence type="ECO:0000313" key="4">
    <source>
        <dbReference type="EMBL" id="NKX46285.1"/>
    </source>
</evidence>
<reference evidence="4 5" key="1">
    <citation type="submission" date="2020-04" db="EMBL/GenBank/DDBJ databases">
        <authorList>
            <person name="Yoon J."/>
        </authorList>
    </citation>
    <scope>NUCLEOTIDE SEQUENCE [LARGE SCALE GENOMIC DNA]</scope>
    <source>
        <strain evidence="4 5">KMU-115</strain>
    </source>
</reference>